<evidence type="ECO:0000256" key="6">
    <source>
        <dbReference type="ARBA" id="ARBA00022857"/>
    </source>
</evidence>
<comment type="similarity">
    <text evidence="1">Belongs to the NAD kinase family.</text>
</comment>
<comment type="caution">
    <text evidence="9">The sequence shown here is derived from an EMBL/GenBank/DDBJ whole genome shotgun (WGS) entry which is preliminary data.</text>
</comment>
<dbReference type="Gene3D" id="2.60.200.30">
    <property type="entry name" value="Probable inorganic polyphosphate/atp-NAD kinase, domain 2"/>
    <property type="match status" value="1"/>
</dbReference>
<feature type="compositionally biased region" description="Basic and acidic residues" evidence="8">
    <location>
        <begin position="1520"/>
        <end position="1529"/>
    </location>
</feature>
<feature type="region of interest" description="Disordered" evidence="8">
    <location>
        <begin position="2060"/>
        <end position="2135"/>
    </location>
</feature>
<dbReference type="GeneID" id="40306592"/>
<dbReference type="Pfam" id="PF20143">
    <property type="entry name" value="NAD_kinase_C"/>
    <property type="match status" value="1"/>
</dbReference>
<feature type="compositionally biased region" description="Polar residues" evidence="8">
    <location>
        <begin position="80"/>
        <end position="90"/>
    </location>
</feature>
<keyword evidence="3" id="KW-0547">Nucleotide-binding</keyword>
<feature type="region of interest" description="Disordered" evidence="8">
    <location>
        <begin position="1888"/>
        <end position="1913"/>
    </location>
</feature>
<feature type="compositionally biased region" description="Low complexity" evidence="8">
    <location>
        <begin position="1702"/>
        <end position="1714"/>
    </location>
</feature>
<dbReference type="OrthoDB" id="24581at2759"/>
<dbReference type="PANTHER" id="PTHR20275:SF0">
    <property type="entry name" value="NAD KINASE"/>
    <property type="match status" value="1"/>
</dbReference>
<proteinExistence type="inferred from homology"/>
<name>A0A2A9M352_BESBE</name>
<feature type="region of interest" description="Disordered" evidence="8">
    <location>
        <begin position="1180"/>
        <end position="1537"/>
    </location>
</feature>
<feature type="compositionally biased region" description="Low complexity" evidence="8">
    <location>
        <begin position="373"/>
        <end position="387"/>
    </location>
</feature>
<dbReference type="InterPro" id="IPR016064">
    <property type="entry name" value="NAD/diacylglycerol_kinase_sf"/>
</dbReference>
<dbReference type="InterPro" id="IPR017437">
    <property type="entry name" value="ATP-NAD_kinase_PpnK-typ_C"/>
</dbReference>
<dbReference type="VEuPathDB" id="ToxoDB:BESB_015310"/>
<feature type="compositionally biased region" description="Polar residues" evidence="8">
    <location>
        <begin position="1435"/>
        <end position="1448"/>
    </location>
</feature>
<feature type="region of interest" description="Disordered" evidence="8">
    <location>
        <begin position="697"/>
        <end position="977"/>
    </location>
</feature>
<feature type="compositionally biased region" description="Basic and acidic residues" evidence="8">
    <location>
        <begin position="2122"/>
        <end position="2135"/>
    </location>
</feature>
<evidence type="ECO:0000256" key="3">
    <source>
        <dbReference type="ARBA" id="ARBA00022741"/>
    </source>
</evidence>
<evidence type="ECO:0000313" key="10">
    <source>
        <dbReference type="Proteomes" id="UP000224006"/>
    </source>
</evidence>
<feature type="compositionally biased region" description="Basic and acidic residues" evidence="8">
    <location>
        <begin position="697"/>
        <end position="721"/>
    </location>
</feature>
<feature type="region of interest" description="Disordered" evidence="8">
    <location>
        <begin position="1686"/>
        <end position="1835"/>
    </location>
</feature>
<keyword evidence="10" id="KW-1185">Reference proteome</keyword>
<evidence type="ECO:0000313" key="9">
    <source>
        <dbReference type="EMBL" id="PFH32918.1"/>
    </source>
</evidence>
<feature type="region of interest" description="Disordered" evidence="8">
    <location>
        <begin position="1613"/>
        <end position="1672"/>
    </location>
</feature>
<protein>
    <submittedName>
        <fullName evidence="9">NAD(+)/NADH kinase domain-containing protein</fullName>
    </submittedName>
</protein>
<feature type="compositionally biased region" description="Basic and acidic residues" evidence="8">
    <location>
        <begin position="1315"/>
        <end position="1347"/>
    </location>
</feature>
<feature type="compositionally biased region" description="Polar residues" evidence="8">
    <location>
        <begin position="1686"/>
        <end position="1695"/>
    </location>
</feature>
<dbReference type="Proteomes" id="UP000224006">
    <property type="component" value="Chromosome IX"/>
</dbReference>
<keyword evidence="6" id="KW-0521">NADP</keyword>
<dbReference type="GO" id="GO:0005524">
    <property type="term" value="F:ATP binding"/>
    <property type="evidence" value="ECO:0007669"/>
    <property type="project" value="UniProtKB-KW"/>
</dbReference>
<feature type="compositionally biased region" description="Low complexity" evidence="8">
    <location>
        <begin position="1757"/>
        <end position="1771"/>
    </location>
</feature>
<keyword evidence="7" id="KW-0520">NAD</keyword>
<feature type="region of interest" description="Disordered" evidence="8">
    <location>
        <begin position="347"/>
        <end position="402"/>
    </location>
</feature>
<feature type="compositionally biased region" description="Basic and acidic residues" evidence="8">
    <location>
        <begin position="31"/>
        <end position="44"/>
    </location>
</feature>
<dbReference type="RefSeq" id="XP_029216927.1">
    <property type="nucleotide sequence ID" value="XM_029360260.1"/>
</dbReference>
<organism evidence="9 10">
    <name type="scientific">Besnoitia besnoiti</name>
    <name type="common">Apicomplexan protozoan</name>
    <dbReference type="NCBI Taxonomy" id="94643"/>
    <lineage>
        <taxon>Eukaryota</taxon>
        <taxon>Sar</taxon>
        <taxon>Alveolata</taxon>
        <taxon>Apicomplexa</taxon>
        <taxon>Conoidasida</taxon>
        <taxon>Coccidia</taxon>
        <taxon>Eucoccidiorida</taxon>
        <taxon>Eimeriorina</taxon>
        <taxon>Sarcocystidae</taxon>
        <taxon>Besnoitia</taxon>
    </lineage>
</organism>
<dbReference type="HAMAP" id="MF_00361">
    <property type="entry name" value="NAD_kinase"/>
    <property type="match status" value="1"/>
</dbReference>
<dbReference type="InterPro" id="IPR017438">
    <property type="entry name" value="ATP-NAD_kinase_N"/>
</dbReference>
<evidence type="ECO:0000256" key="1">
    <source>
        <dbReference type="ARBA" id="ARBA00010995"/>
    </source>
</evidence>
<feature type="region of interest" description="Disordered" evidence="8">
    <location>
        <begin position="188"/>
        <end position="217"/>
    </location>
</feature>
<feature type="compositionally biased region" description="Basic and acidic residues" evidence="8">
    <location>
        <begin position="1893"/>
        <end position="1910"/>
    </location>
</feature>
<feature type="compositionally biased region" description="Basic and acidic residues" evidence="8">
    <location>
        <begin position="1186"/>
        <end position="1195"/>
    </location>
</feature>
<feature type="region of interest" description="Disordered" evidence="8">
    <location>
        <begin position="1987"/>
        <end position="2015"/>
    </location>
</feature>
<feature type="compositionally biased region" description="Basic and acidic residues" evidence="8">
    <location>
        <begin position="1421"/>
        <end position="1432"/>
    </location>
</feature>
<feature type="compositionally biased region" description="Low complexity" evidence="8">
    <location>
        <begin position="347"/>
        <end position="360"/>
    </location>
</feature>
<evidence type="ECO:0000256" key="8">
    <source>
        <dbReference type="SAM" id="MobiDB-lite"/>
    </source>
</evidence>
<evidence type="ECO:0000256" key="4">
    <source>
        <dbReference type="ARBA" id="ARBA00022777"/>
    </source>
</evidence>
<keyword evidence="4 9" id="KW-0418">Kinase</keyword>
<dbReference type="PANTHER" id="PTHR20275">
    <property type="entry name" value="NAD KINASE"/>
    <property type="match status" value="1"/>
</dbReference>
<feature type="compositionally biased region" description="Low complexity" evidence="8">
    <location>
        <begin position="737"/>
        <end position="750"/>
    </location>
</feature>
<keyword evidence="2" id="KW-0808">Transferase</keyword>
<feature type="compositionally biased region" description="Basic and acidic residues" evidence="8">
    <location>
        <begin position="1256"/>
        <end position="1303"/>
    </location>
</feature>
<dbReference type="Gene3D" id="3.40.50.10330">
    <property type="entry name" value="Probable inorganic polyphosphate/atp-NAD kinase, domain 1"/>
    <property type="match status" value="1"/>
</dbReference>
<feature type="region of interest" description="Disordered" evidence="8">
    <location>
        <begin position="1"/>
        <end position="167"/>
    </location>
</feature>
<feature type="region of interest" description="Disordered" evidence="8">
    <location>
        <begin position="1070"/>
        <end position="1134"/>
    </location>
</feature>
<feature type="compositionally biased region" description="Low complexity" evidence="8">
    <location>
        <begin position="939"/>
        <end position="977"/>
    </location>
</feature>
<evidence type="ECO:0000256" key="5">
    <source>
        <dbReference type="ARBA" id="ARBA00022840"/>
    </source>
</evidence>
<dbReference type="EMBL" id="NWUJ01000010">
    <property type="protein sequence ID" value="PFH32918.1"/>
    <property type="molecule type" value="Genomic_DNA"/>
</dbReference>
<evidence type="ECO:0000256" key="7">
    <source>
        <dbReference type="ARBA" id="ARBA00023027"/>
    </source>
</evidence>
<gene>
    <name evidence="9" type="ORF">BESB_015310</name>
</gene>
<feature type="compositionally biased region" description="Low complexity" evidence="8">
    <location>
        <begin position="45"/>
        <end position="56"/>
    </location>
</feature>
<dbReference type="Pfam" id="PF01513">
    <property type="entry name" value="NAD_kinase"/>
    <property type="match status" value="1"/>
</dbReference>
<dbReference type="GO" id="GO:0019674">
    <property type="term" value="P:NAD+ metabolic process"/>
    <property type="evidence" value="ECO:0007669"/>
    <property type="project" value="InterPro"/>
</dbReference>
<reference evidence="9 10" key="1">
    <citation type="submission" date="2017-09" db="EMBL/GenBank/DDBJ databases">
        <title>Genome sequencing of Besnoitia besnoiti strain Bb-Ger1.</title>
        <authorList>
            <person name="Schares G."/>
            <person name="Venepally P."/>
            <person name="Lorenzi H.A."/>
        </authorList>
    </citation>
    <scope>NUCLEOTIDE SEQUENCE [LARGE SCALE GENOMIC DNA]</scope>
    <source>
        <strain evidence="9 10">Bb-Ger1</strain>
    </source>
</reference>
<dbReference type="FunFam" id="2.60.200.30:FF:000009">
    <property type="entry name" value="Poly(P)/ATP NAD kinase"/>
    <property type="match status" value="1"/>
</dbReference>
<dbReference type="GO" id="GO:0003951">
    <property type="term" value="F:NAD+ kinase activity"/>
    <property type="evidence" value="ECO:0007669"/>
    <property type="project" value="InterPro"/>
</dbReference>
<dbReference type="InterPro" id="IPR002504">
    <property type="entry name" value="NADK"/>
</dbReference>
<dbReference type="GO" id="GO:0006741">
    <property type="term" value="P:NADP+ biosynthetic process"/>
    <property type="evidence" value="ECO:0007669"/>
    <property type="project" value="InterPro"/>
</dbReference>
<feature type="compositionally biased region" description="Polar residues" evidence="8">
    <location>
        <begin position="2110"/>
        <end position="2120"/>
    </location>
</feature>
<evidence type="ECO:0000256" key="2">
    <source>
        <dbReference type="ARBA" id="ARBA00022679"/>
    </source>
</evidence>
<dbReference type="SUPFAM" id="SSF111331">
    <property type="entry name" value="NAD kinase/diacylglycerol kinase-like"/>
    <property type="match status" value="1"/>
</dbReference>
<sequence length="2135" mass="224010">MERVQVPPRTRGGDGSQGYPFVSTETAASRKSREGQGVHLEEARPAAIPFSPPSASDEPSVCPCCASAAPEDWDRALSPGTANGESQSEAESGLDGEGGSEAQSHTLRARKKPVRGRAAAGRDGRESALCSRELGDDQAQAQQEGRVRFQDGEGSGEDSRPAVGETRFIEVRDWRPRQEQVHLYDIEDDEEHAGEEGGAQEPDADDDEETPKSRSTVQIVQRKKEECYCVTEVDYIPRFWSTDLVCYFTNRPKFVLLIKRISSPAVTREAASLAFYMHRVLGLTVIVEPSAAEEMAAATSNALPLKTWITNDPRGACGRSPASRRSQTSSCSLTSFRSACVSPPSLPLSASPVSAAAPSSGFKGRQGRRRESSPAAGVASSGAVLSGSPPPSSKPCQRTPSSPSPCPSACSAAVGGRYASAASSRSSVASSPRPPFRLCDGVDLVVALGGDGTMLWVSRLFEESVPPVLGVSMGSLGYLTRFSLDEARDQLAEMAARKKFSVNLRCRLKVCLVSSDDDVLETFVAFNECVIDRGHSSNLCSLDVYCNNCFFTTVAADGLILATPTGSTAYSMSAGGSMVHPKVPCLLFTPICPHSLSFRPLILPDSVVLRIVAPDDARGSIWIAVDGRSRTQVKRGMSVLVSLSAYPFPMVVRRGASCQDIWLESLKKGLNWNLRIRQGALGGDDWRAAGRCETPQRRTWDEARRDNARRGRADAKKRQLESETDEETRDRDGRRWSPASSRANVSARNAFAPSFAEPQRRRPSSSSASSRESRGAAAPGARRTRENELQAARSPSPSPRAPETGGTRDPRRRASASSSRRENLFSRSIASPPPDSPLAVLKAPRRTDLEASGVDGEGRNAPAERRDPRVSTDAVSTFQGAHQDDASTARRRAHARSPSSPLSDPSAASCSPSSPFSLHLSSSASAPEPRLDPRRARAARASSLYSFPCPSSSTPSASAPSSCSPLSSASSSGESAHPSHFAAASAAHSLSACVVRHLGDALKPLNEALPLSGVPTPAPSHSLQPPPPPPSRSKQLSPEVLRGPVLRVASLQSCSSCSPEGALGLSAAASFPSAARERGGPARRRRGAEEDARGEGSREGRRSRRDAGAESAESDGRSFEDRAAASRFSDDPRGAAEQTVIVCPGCSRACQRGVGLPLSEWSRHQVDHRRIHRVISYAEDDANAEAARDGAHEAEDGSEEEPNAPRQPEAKSRRRPVREPLRPGGDFGAQRATEETARAGSEADDGPVRTKTSPKARREGHETSGDTETERRPHSAHQARADACRADDANRLTDREFAEKASLSREANGGCSDSQPRECDRHQARTRRHEEAKSHEGDEALPSREAEAPVSRARGLESGAAAFVEEGQEEASRAACALRPTQSSSQPVPACSRDAAVADGEKTIADAGSPQVGDALATLDDSERASESRSDSEGVASSSRNLGESMNQAGALGASRGPMDRREDGSEECEPAPQRHAADANKEGATAAAPPGGDGSVLEKADTQQDAAEAQDDGFTVSRGENDEAREPGGRASTGVCAGCRRRVSDPSAQEGVPPLVLSPATCSPTCSVSPCSLISVSSPLAHRKVGAVISRRAADPCAVSGCCFRSVGLPSREDGDASVKESGAAPSLAAETLGGSAQESPCLLGASRSPSPRRQRRIAASSSSPAPTGSVSALCSVSCAALRSVSTSPPSGATTRERPAPDGVAAADAGAPEPRGDGKEAPACGDRLRCRRRPPTGDSTEAEALSPRFAWRGLNPGRLAGSAAPLGSAPSPRPVGRDRLPDFASGPSGDSEPDAWSGLQRWHRSLSASVPASPSEGLGEPKARHPRRSVPHDAGAAAALANALRTTGTSLARPRGCPLEAACRSAPPSPAAGVAGGSFFCRLGSPQGAEGGARERRPGVKAKPPRDPRLFSNSACASFSPAARPRFASAAAAVNPARRGERGGAGAASRPASALPRCAFSTGAMLALLAGGRSEEGATVCRAAGSWRRQGDREGRGDGGQRLRTSRSSGEVRAGCGVLPNGAGAAGAQSSVFMLPTDECTTMVRLVSRSARNSSEFFRDVQDLSSSSSSASVSPTKPAAASPLPCWTTPRGVAGASARSRRQTPEDSGVSSPVHTSKYSSRKESRRGEALRLE</sequence>
<feature type="compositionally biased region" description="Low complexity" evidence="8">
    <location>
        <begin position="764"/>
        <end position="781"/>
    </location>
</feature>
<feature type="compositionally biased region" description="Low complexity" evidence="8">
    <location>
        <begin position="1659"/>
        <end position="1672"/>
    </location>
</feature>
<feature type="region of interest" description="Disordered" evidence="8">
    <location>
        <begin position="1010"/>
        <end position="1037"/>
    </location>
</feature>
<dbReference type="KEGG" id="bbes:BESB_015310"/>
<feature type="compositionally biased region" description="Basic and acidic residues" evidence="8">
    <location>
        <begin position="856"/>
        <end position="870"/>
    </location>
</feature>
<keyword evidence="5" id="KW-0067">ATP-binding</keyword>
<feature type="compositionally biased region" description="Low complexity" evidence="8">
    <location>
        <begin position="2066"/>
        <end position="2084"/>
    </location>
</feature>
<dbReference type="STRING" id="94643.A0A2A9M352"/>
<feature type="compositionally biased region" description="Basic and acidic residues" evidence="8">
    <location>
        <begin position="1087"/>
        <end position="1134"/>
    </location>
</feature>
<accession>A0A2A9M352</accession>
<feature type="compositionally biased region" description="Low complexity" evidence="8">
    <location>
        <begin position="896"/>
        <end position="928"/>
    </location>
</feature>
<feature type="compositionally biased region" description="Basic and acidic residues" evidence="8">
    <location>
        <begin position="1990"/>
        <end position="2002"/>
    </location>
</feature>